<feature type="compositionally biased region" description="Basic residues" evidence="1">
    <location>
        <begin position="1"/>
        <end position="12"/>
    </location>
</feature>
<comment type="caution">
    <text evidence="2">The sequence shown here is derived from an EMBL/GenBank/DDBJ whole genome shotgun (WGS) entry which is preliminary data.</text>
</comment>
<evidence type="ECO:0000256" key="1">
    <source>
        <dbReference type="SAM" id="MobiDB-lite"/>
    </source>
</evidence>
<sequence>MSAPNKTKRHIRVSVPDEPPQLTPDAARVLLRMLLAARFRPGSKYEHKQEDNE</sequence>
<gene>
    <name evidence="2" type="ORF">SM611_36715</name>
</gene>
<name>A0ABV4QPD8_9ACTN</name>
<evidence type="ECO:0000313" key="3">
    <source>
        <dbReference type="Proteomes" id="UP001569963"/>
    </source>
</evidence>
<organism evidence="2 3">
    <name type="scientific">Actinomadura monticuli</name>
    <dbReference type="NCBI Taxonomy" id="3097367"/>
    <lineage>
        <taxon>Bacteria</taxon>
        <taxon>Bacillati</taxon>
        <taxon>Actinomycetota</taxon>
        <taxon>Actinomycetes</taxon>
        <taxon>Streptosporangiales</taxon>
        <taxon>Thermomonosporaceae</taxon>
        <taxon>Actinomadura</taxon>
    </lineage>
</organism>
<feature type="region of interest" description="Disordered" evidence="1">
    <location>
        <begin position="1"/>
        <end position="22"/>
    </location>
</feature>
<proteinExistence type="predicted"/>
<dbReference type="RefSeq" id="WP_371955040.1">
    <property type="nucleotide sequence ID" value="NZ_JAXCEI010000032.1"/>
</dbReference>
<protein>
    <submittedName>
        <fullName evidence="2">Uncharacterized protein</fullName>
    </submittedName>
</protein>
<dbReference type="EMBL" id="JAXCEI010000032">
    <property type="protein sequence ID" value="MFA1544500.1"/>
    <property type="molecule type" value="Genomic_DNA"/>
</dbReference>
<evidence type="ECO:0000313" key="2">
    <source>
        <dbReference type="EMBL" id="MFA1544500.1"/>
    </source>
</evidence>
<keyword evidence="3" id="KW-1185">Reference proteome</keyword>
<accession>A0ABV4QPD8</accession>
<reference evidence="2 3" key="1">
    <citation type="submission" date="2023-11" db="EMBL/GenBank/DDBJ databases">
        <title>Actinomadura monticuli sp. nov., isolated from volcanic ash.</title>
        <authorList>
            <person name="Lee S.D."/>
            <person name="Yang H."/>
            <person name="Kim I.S."/>
        </authorList>
    </citation>
    <scope>NUCLEOTIDE SEQUENCE [LARGE SCALE GENOMIC DNA]</scope>
    <source>
        <strain evidence="2 3">DLS-62</strain>
    </source>
</reference>
<dbReference type="Proteomes" id="UP001569963">
    <property type="component" value="Unassembled WGS sequence"/>
</dbReference>